<dbReference type="AlphaFoldDB" id="A0A939GAB3"/>
<name>A0A939GAB3_9BACT</name>
<proteinExistence type="predicted"/>
<dbReference type="Proteomes" id="UP000664795">
    <property type="component" value="Unassembled WGS sequence"/>
</dbReference>
<evidence type="ECO:0000313" key="1">
    <source>
        <dbReference type="EMBL" id="MBO0932972.1"/>
    </source>
</evidence>
<protein>
    <submittedName>
        <fullName evidence="1">Uncharacterized protein</fullName>
    </submittedName>
</protein>
<organism evidence="1 2">
    <name type="scientific">Fibrella aquatilis</name>
    <dbReference type="NCBI Taxonomy" id="2817059"/>
    <lineage>
        <taxon>Bacteria</taxon>
        <taxon>Pseudomonadati</taxon>
        <taxon>Bacteroidota</taxon>
        <taxon>Cytophagia</taxon>
        <taxon>Cytophagales</taxon>
        <taxon>Spirosomataceae</taxon>
        <taxon>Fibrella</taxon>
    </lineage>
</organism>
<gene>
    <name evidence="1" type="ORF">J2I48_18330</name>
</gene>
<reference evidence="1 2" key="1">
    <citation type="submission" date="2021-03" db="EMBL/GenBank/DDBJ databases">
        <title>Fibrella sp. HMF5036 genome sequencing and assembly.</title>
        <authorList>
            <person name="Kang H."/>
            <person name="Kim H."/>
            <person name="Bae S."/>
            <person name="Joh K."/>
        </authorList>
    </citation>
    <scope>NUCLEOTIDE SEQUENCE [LARGE SCALE GENOMIC DNA]</scope>
    <source>
        <strain evidence="1 2">HMF5036</strain>
    </source>
</reference>
<comment type="caution">
    <text evidence="1">The sequence shown here is derived from an EMBL/GenBank/DDBJ whole genome shotgun (WGS) entry which is preliminary data.</text>
</comment>
<dbReference type="RefSeq" id="WP_207336939.1">
    <property type="nucleotide sequence ID" value="NZ_JAFMYU010000016.1"/>
</dbReference>
<evidence type="ECO:0000313" key="2">
    <source>
        <dbReference type="Proteomes" id="UP000664795"/>
    </source>
</evidence>
<accession>A0A939GAB3</accession>
<sequence length="87" mass="10248">MTKTFTQDDVIRYVYEETSEEENLLIEEALMAEQPLMAFFLDTLELRSLLNKIERQPRPSTVESILSYSANHFTAQLRRPRTHRGMV</sequence>
<keyword evidence="2" id="KW-1185">Reference proteome</keyword>
<dbReference type="EMBL" id="JAFMYU010000016">
    <property type="protein sequence ID" value="MBO0932972.1"/>
    <property type="molecule type" value="Genomic_DNA"/>
</dbReference>